<keyword evidence="10" id="KW-1185">Reference proteome</keyword>
<feature type="transmembrane region" description="Helical" evidence="7">
    <location>
        <begin position="311"/>
        <end position="331"/>
    </location>
</feature>
<feature type="transmembrane region" description="Helical" evidence="7">
    <location>
        <begin position="1058"/>
        <end position="1077"/>
    </location>
</feature>
<proteinExistence type="inferred from homology"/>
<dbReference type="Proteomes" id="UP001064489">
    <property type="component" value="Chromosome 5"/>
</dbReference>
<accession>A0AAD5IUH0</accession>
<evidence type="ECO:0000259" key="8">
    <source>
        <dbReference type="Pfam" id="PF00892"/>
    </source>
</evidence>
<evidence type="ECO:0000256" key="6">
    <source>
        <dbReference type="SAM" id="MobiDB-lite"/>
    </source>
</evidence>
<evidence type="ECO:0000313" key="10">
    <source>
        <dbReference type="Proteomes" id="UP001064489"/>
    </source>
</evidence>
<evidence type="ECO:0000256" key="7">
    <source>
        <dbReference type="SAM" id="Phobius"/>
    </source>
</evidence>
<dbReference type="Pfam" id="PF00892">
    <property type="entry name" value="EamA"/>
    <property type="match status" value="2"/>
</dbReference>
<dbReference type="InterPro" id="IPR030184">
    <property type="entry name" value="WAT1-related"/>
</dbReference>
<evidence type="ECO:0000313" key="9">
    <source>
        <dbReference type="EMBL" id="KAI9177227.1"/>
    </source>
</evidence>
<feature type="transmembrane region" description="Helical" evidence="7">
    <location>
        <begin position="988"/>
        <end position="1007"/>
    </location>
</feature>
<evidence type="ECO:0000256" key="1">
    <source>
        <dbReference type="ARBA" id="ARBA00004141"/>
    </source>
</evidence>
<feature type="transmembrane region" description="Helical" evidence="7">
    <location>
        <begin position="282"/>
        <end position="299"/>
    </location>
</feature>
<feature type="transmembrane region" description="Helical" evidence="7">
    <location>
        <begin position="153"/>
        <end position="171"/>
    </location>
</feature>
<dbReference type="PANTHER" id="PTHR31218">
    <property type="entry name" value="WAT1-RELATED PROTEIN"/>
    <property type="match status" value="1"/>
</dbReference>
<feature type="domain" description="EamA" evidence="8">
    <location>
        <begin position="989"/>
        <end position="1127"/>
    </location>
</feature>
<feature type="compositionally biased region" description="Basic and acidic residues" evidence="6">
    <location>
        <begin position="1183"/>
        <end position="1194"/>
    </location>
</feature>
<feature type="transmembrane region" description="Helical" evidence="7">
    <location>
        <begin position="619"/>
        <end position="638"/>
    </location>
</feature>
<organism evidence="9 10">
    <name type="scientific">Acer negundo</name>
    <name type="common">Box elder</name>
    <dbReference type="NCBI Taxonomy" id="4023"/>
    <lineage>
        <taxon>Eukaryota</taxon>
        <taxon>Viridiplantae</taxon>
        <taxon>Streptophyta</taxon>
        <taxon>Embryophyta</taxon>
        <taxon>Tracheophyta</taxon>
        <taxon>Spermatophyta</taxon>
        <taxon>Magnoliopsida</taxon>
        <taxon>eudicotyledons</taxon>
        <taxon>Gunneridae</taxon>
        <taxon>Pentapetalae</taxon>
        <taxon>rosids</taxon>
        <taxon>malvids</taxon>
        <taxon>Sapindales</taxon>
        <taxon>Sapindaceae</taxon>
        <taxon>Hippocastanoideae</taxon>
        <taxon>Acereae</taxon>
        <taxon>Acer</taxon>
    </lineage>
</organism>
<feature type="transmembrane region" description="Helical" evidence="7">
    <location>
        <begin position="1084"/>
        <end position="1104"/>
    </location>
</feature>
<keyword evidence="3 7" id="KW-0812">Transmembrane</keyword>
<feature type="transmembrane region" description="Helical" evidence="7">
    <location>
        <begin position="1019"/>
        <end position="1038"/>
    </location>
</feature>
<feature type="transmembrane region" description="Helical" evidence="7">
    <location>
        <begin position="935"/>
        <end position="953"/>
    </location>
</feature>
<protein>
    <recommendedName>
        <fullName evidence="8">EamA domain-containing protein</fullName>
    </recommendedName>
</protein>
<dbReference type="EMBL" id="JAJSOW010000102">
    <property type="protein sequence ID" value="KAI9177227.1"/>
    <property type="molecule type" value="Genomic_DNA"/>
</dbReference>
<dbReference type="GO" id="GO:0022857">
    <property type="term" value="F:transmembrane transporter activity"/>
    <property type="evidence" value="ECO:0007669"/>
    <property type="project" value="InterPro"/>
</dbReference>
<comment type="subcellular location">
    <subcellularLocation>
        <location evidence="1">Membrane</location>
        <topology evidence="1">Multi-pass membrane protein</topology>
    </subcellularLocation>
</comment>
<feature type="domain" description="EamA" evidence="8">
    <location>
        <begin position="589"/>
        <end position="710"/>
    </location>
</feature>
<dbReference type="InterPro" id="IPR037185">
    <property type="entry name" value="EmrE-like"/>
</dbReference>
<feature type="transmembrane region" description="Helical" evidence="7">
    <location>
        <begin position="249"/>
        <end position="270"/>
    </location>
</feature>
<feature type="transmembrane region" description="Helical" evidence="7">
    <location>
        <begin position="832"/>
        <end position="851"/>
    </location>
</feature>
<feature type="transmembrane region" description="Helical" evidence="7">
    <location>
        <begin position="534"/>
        <end position="552"/>
    </location>
</feature>
<feature type="transmembrane region" description="Helical" evidence="7">
    <location>
        <begin position="399"/>
        <end position="419"/>
    </location>
</feature>
<feature type="transmembrane region" description="Helical" evidence="7">
    <location>
        <begin position="1110"/>
        <end position="1129"/>
    </location>
</feature>
<feature type="transmembrane region" description="Helical" evidence="7">
    <location>
        <begin position="113"/>
        <end position="141"/>
    </location>
</feature>
<feature type="transmembrane region" description="Helical" evidence="7">
    <location>
        <begin position="463"/>
        <end position="487"/>
    </location>
</feature>
<feature type="region of interest" description="Disordered" evidence="6">
    <location>
        <begin position="1172"/>
        <end position="1194"/>
    </location>
</feature>
<reference evidence="9" key="2">
    <citation type="submission" date="2023-02" db="EMBL/GenBank/DDBJ databases">
        <authorList>
            <person name="Swenson N.G."/>
            <person name="Wegrzyn J.L."/>
            <person name="Mcevoy S.L."/>
        </authorList>
    </citation>
    <scope>NUCLEOTIDE SEQUENCE</scope>
    <source>
        <strain evidence="9">91603</strain>
        <tissue evidence="9">Leaf</tissue>
    </source>
</reference>
<comment type="similarity">
    <text evidence="2">Belongs to the drug/metabolite transporter (DMT) superfamily. Plant drug/metabolite exporter (P-DME) (TC 2.A.7.4) family.</text>
</comment>
<evidence type="ECO:0000256" key="5">
    <source>
        <dbReference type="ARBA" id="ARBA00023136"/>
    </source>
</evidence>
<dbReference type="GO" id="GO:0016020">
    <property type="term" value="C:membrane"/>
    <property type="evidence" value="ECO:0007669"/>
    <property type="project" value="UniProtKB-SubCell"/>
</dbReference>
<evidence type="ECO:0000256" key="4">
    <source>
        <dbReference type="ARBA" id="ARBA00022989"/>
    </source>
</evidence>
<comment type="caution">
    <text evidence="9">The sequence shown here is derived from an EMBL/GenBank/DDBJ whole genome shotgun (WGS) entry which is preliminary data.</text>
</comment>
<gene>
    <name evidence="9" type="ORF">LWI28_012580</name>
</gene>
<evidence type="ECO:0000256" key="3">
    <source>
        <dbReference type="ARBA" id="ARBA00022692"/>
    </source>
</evidence>
<feature type="transmembrane region" description="Helical" evidence="7">
    <location>
        <begin position="684"/>
        <end position="704"/>
    </location>
</feature>
<keyword evidence="5 7" id="KW-0472">Membrane</keyword>
<name>A0AAD5IUH0_ACENE</name>
<reference evidence="9" key="1">
    <citation type="journal article" date="2022" name="Plant J.">
        <title>Strategies of tolerance reflected in two North American maple genomes.</title>
        <authorList>
            <person name="McEvoy S.L."/>
            <person name="Sezen U.U."/>
            <person name="Trouern-Trend A."/>
            <person name="McMahon S.M."/>
            <person name="Schaberg P.G."/>
            <person name="Yang J."/>
            <person name="Wegrzyn J.L."/>
            <person name="Swenson N.G."/>
        </authorList>
    </citation>
    <scope>NUCLEOTIDE SEQUENCE</scope>
    <source>
        <strain evidence="9">91603</strain>
    </source>
</reference>
<feature type="transmembrane region" description="Helical" evidence="7">
    <location>
        <begin position="431"/>
        <end position="451"/>
    </location>
</feature>
<dbReference type="AlphaFoldDB" id="A0AAD5IUH0"/>
<keyword evidence="4 7" id="KW-1133">Transmembrane helix</keyword>
<feature type="transmembrane region" description="Helical" evidence="7">
    <location>
        <begin position="499"/>
        <end position="522"/>
    </location>
</feature>
<dbReference type="SUPFAM" id="SSF103481">
    <property type="entry name" value="Multidrug resistance efflux transporter EmrE"/>
    <property type="match status" value="2"/>
</dbReference>
<feature type="transmembrane region" description="Helical" evidence="7">
    <location>
        <begin position="901"/>
        <end position="923"/>
    </location>
</feature>
<feature type="transmembrane region" description="Helical" evidence="7">
    <location>
        <begin position="863"/>
        <end position="881"/>
    </location>
</feature>
<evidence type="ECO:0000256" key="2">
    <source>
        <dbReference type="ARBA" id="ARBA00007635"/>
    </source>
</evidence>
<sequence>MGFYWFEYLCIPNRVHGLAGMVFISITNIGSLRSTSWGSNCSVVVRFSCHLMLCYGLPFVSRDRLSIGTCSSIDYALLDSRSSFSCNYRFFAQASAFSFSRGFLAQNLYFKSLALTSATFTTAVADLIPAITFIMSISFGFEKLGIRTKAGQAKVLGTLMGIGGAMLLTFYKGIEINISSTHLYILHHDHQHSGYVASSHGTSTKHVMGLLLALGSCFSYAFWLIVQGIVASGLTATLVSWCVRMRGPLFVSVFNPFMLVVVAFADSFLLEEKLHLGRLKPALMMVVVQVVFAGVNVFYKLAANDGMNLQVIVAYRFIFATAFMIPLALVLERLEKLGIRTTAGKAKVLGTLMGIGGAMLLTFYKGVEINTSSTHIDLLHHDHPQSGHMASSHASSTKYLFGLLLALGSCFSYALWLIVQTKMSERYPCQYSSTALMCLMGSIQATVYALCIEKDRDQWKLGWNIRLLTVVYSGVGASGLMVTLISWCVRMRGPLFVSVFNPLMLGGSLYRFFLLDVSYILAEKLGIRTTAGKAKVLGTLMGIGGAMLLTFYKGVEINTSSTHIDLLHHDHPQSGHMASSHASSTKYLFGLLLALGSCFSYALWLIVQTKMSERYPCQYSSTALMCLMGSIQATVYALCIEKDRDQWKLGWNIRLLTVVYSGVGASGLMVTLISWCVRMRGPLFVSVFNPLMLVVVAFIGSFLLDEKLHLGRKQHSVEATAIAIDGDQCEDFDGNRMTPVTRPTVLVNHDLRDNYRDAGGGPNRHHYGVNRSRPYQEKFNSVQFIYVLKIVGLGDLNNISNRGVVLELETNREFKMLEMGHFCNLIDGLKPALMMVVVQVVFAGVNVFYKLAANDGMSLQVIVAYRFIFAVAFMTPLALVLERGSLAQNLYLKSLSLTSATFASAIANLIPAITFIMSISFGLEKLGIQTKAGKVKVIGTLMGVGGAMLLTFYKGVDINISSTHIDLLHHDHPHSGHMASSHASPKHLLGLLLALGSCFSYAFWLIVQTKMSERYPCQYSSTALMCLMGSIQATVYALCMEKDRDQWKLGWNIRLLTVTFSGIGASGLMVTLISWCVRMRGPLFVSVFNPLMLVVVAFAGSFLLDEKLHLGSILGSMLIICGLYAVLWGKGKEMKKITQLVPSIHPKECQSIEIIITSPIVHNICSNNNKNKDTNGDIINEEDTYRSRQEIEEK</sequence>
<feature type="transmembrane region" description="Helical" evidence="7">
    <location>
        <begin position="658"/>
        <end position="677"/>
    </location>
</feature>
<feature type="transmembrane region" description="Helical" evidence="7">
    <location>
        <begin position="587"/>
        <end position="607"/>
    </location>
</feature>
<dbReference type="InterPro" id="IPR000620">
    <property type="entry name" value="EamA_dom"/>
</dbReference>